<dbReference type="InterPro" id="IPR036942">
    <property type="entry name" value="Beta-barrel_TonB_sf"/>
</dbReference>
<keyword evidence="2 7" id="KW-0813">Transport</keyword>
<accession>A0A5D4GZC9</accession>
<sequence length="1016" mass="112960">MVLFSVAGFAQQVTLQGRVTNSSTDVPIVGASLVVSGTEQATQTNENGEFTLLLTGNNVSLEVSYVGYETQTVATGNTRFMEIRLVSVEQGLEEVVVTGYQTERKKDITGAVSVVNLKDINQQATGNAMKSLQGKVPGVYITSNGSPRGAATVRIRGIGTLNNNDPLYIIDGVPTKAGLHTINQLDIESMQVLKDASAASIYGSRAANGVIIITTKRGKKDEAQVDFNSYVSASSFVTKLKMLNTQQYAEVLWRAQISGNADPNALNLPFQFDYHQDGGGKQILDNITIKDFLDPAMTLKTSNTDWFDEITQTGITQNYDASVSKGNAYGTSLFSLGYFKNDGLVKESSFARTSLRFNSDYNLFDNHLKLGENFSIVHLNEGGSVPLNEAIQAAPMIPVRTADGLGWGGPFGSMNDRHNPVRIIEDNKQNRDLYVRLLGNIYGELKVFDLLTYRSNFGLDYGQDYIRNWQKSYVSGYLENPLNKVTMRQWHDLKTTWTNTLHFTKHIKDVHNIDALVGIELFNSRYATFFGSREDYVTENPEFMYLESGTGQKDNDGSGSRYSLLSYFGKVNYTFKDRYLASATLRYDGSSRFGENYKFGVFPAFSLGWRINEERFVKELGLFDELKLRYGWGITGNQEIDNHAIFDIYSVDYNTTAYDISGAGSGTLPSGYVQTQTGNKNLKWESTIQSNIGLDFSVKNQLVYGTIDYYVKDTEDILLKPGYLAVYGEGGGRWLNGASMQNKGLEIAFGNRTQVNNALSFNASVNFDFVRNKVTYLPDEVVNSYGGDARVEENILGRTLGSYYGYVADGLFRSQEEVDAHGAQQGKAVGRIRYRDLDGNNIINDYDRTWIGVPLPDFTYGLNLGINYKQFDLSLFIQGVSGIDVHNEIKVWTDFWSVTNVMSNKGARLYDAWSIDNPTSDIPAISLINANDEGRLSTYLIENGSYMKLRNIQLAYNLNEGINLGKYKTKSARFYVNVDNAGILYKNKGFTGIDPESPAFGYPNPLVMTAGINIKL</sequence>
<protein>
    <submittedName>
        <fullName evidence="9">TonB-dependent receptor</fullName>
    </submittedName>
</protein>
<dbReference type="InterPro" id="IPR008969">
    <property type="entry name" value="CarboxyPept-like_regulatory"/>
</dbReference>
<evidence type="ECO:0000259" key="8">
    <source>
        <dbReference type="Pfam" id="PF07715"/>
    </source>
</evidence>
<dbReference type="InterPro" id="IPR023996">
    <property type="entry name" value="TonB-dep_OMP_SusC/RagA"/>
</dbReference>
<evidence type="ECO:0000256" key="4">
    <source>
        <dbReference type="ARBA" id="ARBA00022692"/>
    </source>
</evidence>
<evidence type="ECO:0000256" key="3">
    <source>
        <dbReference type="ARBA" id="ARBA00022452"/>
    </source>
</evidence>
<keyword evidence="10" id="KW-1185">Reference proteome</keyword>
<dbReference type="NCBIfam" id="TIGR04057">
    <property type="entry name" value="SusC_RagA_signa"/>
    <property type="match status" value="1"/>
</dbReference>
<dbReference type="Pfam" id="PF13715">
    <property type="entry name" value="CarbopepD_reg_2"/>
    <property type="match status" value="1"/>
</dbReference>
<proteinExistence type="inferred from homology"/>
<dbReference type="GO" id="GO:0009279">
    <property type="term" value="C:cell outer membrane"/>
    <property type="evidence" value="ECO:0007669"/>
    <property type="project" value="UniProtKB-SubCell"/>
</dbReference>
<dbReference type="Gene3D" id="2.170.130.10">
    <property type="entry name" value="TonB-dependent receptor, plug domain"/>
    <property type="match status" value="1"/>
</dbReference>
<evidence type="ECO:0000256" key="7">
    <source>
        <dbReference type="PROSITE-ProRule" id="PRU01360"/>
    </source>
</evidence>
<dbReference type="SUPFAM" id="SSF56935">
    <property type="entry name" value="Porins"/>
    <property type="match status" value="1"/>
</dbReference>
<evidence type="ECO:0000313" key="9">
    <source>
        <dbReference type="EMBL" id="TYR33667.1"/>
    </source>
</evidence>
<dbReference type="InterPro" id="IPR012910">
    <property type="entry name" value="Plug_dom"/>
</dbReference>
<dbReference type="Pfam" id="PF07715">
    <property type="entry name" value="Plug"/>
    <property type="match status" value="1"/>
</dbReference>
<keyword evidence="4 7" id="KW-0812">Transmembrane</keyword>
<keyword evidence="5 7" id="KW-0472">Membrane</keyword>
<dbReference type="InterPro" id="IPR039426">
    <property type="entry name" value="TonB-dep_rcpt-like"/>
</dbReference>
<keyword evidence="9" id="KW-0675">Receptor</keyword>
<dbReference type="NCBIfam" id="TIGR04056">
    <property type="entry name" value="OMP_RagA_SusC"/>
    <property type="match status" value="1"/>
</dbReference>
<keyword evidence="3 7" id="KW-1134">Transmembrane beta strand</keyword>
<evidence type="ECO:0000313" key="10">
    <source>
        <dbReference type="Proteomes" id="UP000322362"/>
    </source>
</evidence>
<gene>
    <name evidence="9" type="ORF">FXV77_17350</name>
</gene>
<dbReference type="AlphaFoldDB" id="A0A5D4GZC9"/>
<dbReference type="PROSITE" id="PS52016">
    <property type="entry name" value="TONB_DEPENDENT_REC_3"/>
    <property type="match status" value="1"/>
</dbReference>
<feature type="domain" description="TonB-dependent receptor plug" evidence="8">
    <location>
        <begin position="105"/>
        <end position="210"/>
    </location>
</feature>
<name>A0A5D4GZC9_9SPHI</name>
<comment type="subcellular location">
    <subcellularLocation>
        <location evidence="1 7">Cell outer membrane</location>
        <topology evidence="1 7">Multi-pass membrane protein</topology>
    </subcellularLocation>
</comment>
<keyword evidence="6 7" id="KW-0998">Cell outer membrane</keyword>
<dbReference type="Gene3D" id="2.60.40.1120">
    <property type="entry name" value="Carboxypeptidase-like, regulatory domain"/>
    <property type="match status" value="1"/>
</dbReference>
<evidence type="ECO:0000256" key="6">
    <source>
        <dbReference type="ARBA" id="ARBA00023237"/>
    </source>
</evidence>
<organism evidence="9 10">
    <name type="scientific">Sphingobacterium phlebotomi</name>
    <dbReference type="NCBI Taxonomy" id="2605433"/>
    <lineage>
        <taxon>Bacteria</taxon>
        <taxon>Pseudomonadati</taxon>
        <taxon>Bacteroidota</taxon>
        <taxon>Sphingobacteriia</taxon>
        <taxon>Sphingobacteriales</taxon>
        <taxon>Sphingobacteriaceae</taxon>
        <taxon>Sphingobacterium</taxon>
    </lineage>
</organism>
<dbReference type="InterPro" id="IPR023997">
    <property type="entry name" value="TonB-dep_OMP_SusC/RagA_CS"/>
</dbReference>
<dbReference type="InterPro" id="IPR037066">
    <property type="entry name" value="Plug_dom_sf"/>
</dbReference>
<comment type="similarity">
    <text evidence="7">Belongs to the TonB-dependent receptor family.</text>
</comment>
<evidence type="ECO:0000256" key="1">
    <source>
        <dbReference type="ARBA" id="ARBA00004571"/>
    </source>
</evidence>
<dbReference type="SUPFAM" id="SSF49464">
    <property type="entry name" value="Carboxypeptidase regulatory domain-like"/>
    <property type="match status" value="1"/>
</dbReference>
<dbReference type="EMBL" id="VTAV01000015">
    <property type="protein sequence ID" value="TYR33667.1"/>
    <property type="molecule type" value="Genomic_DNA"/>
</dbReference>
<dbReference type="Gene3D" id="2.40.170.20">
    <property type="entry name" value="TonB-dependent receptor, beta-barrel domain"/>
    <property type="match status" value="1"/>
</dbReference>
<comment type="caution">
    <text evidence="9">The sequence shown here is derived from an EMBL/GenBank/DDBJ whole genome shotgun (WGS) entry which is preliminary data.</text>
</comment>
<evidence type="ECO:0000256" key="2">
    <source>
        <dbReference type="ARBA" id="ARBA00022448"/>
    </source>
</evidence>
<reference evidence="9 10" key="1">
    <citation type="submission" date="2019-08" db="EMBL/GenBank/DDBJ databases">
        <title>Phlebobacter frassis gen. nov. sp. nov., a new member of family Sphingobacteriaceae isolated from sand fly rearing media.</title>
        <authorList>
            <person name="Kakumanu M.L."/>
            <person name="Marayati B.F."/>
            <person name="Wada-Katsumata A."/>
            <person name="Wasserberg G."/>
            <person name="Schal C."/>
            <person name="Apperson C.S."/>
            <person name="Ponnusamy L."/>
        </authorList>
    </citation>
    <scope>NUCLEOTIDE SEQUENCE [LARGE SCALE GENOMIC DNA]</scope>
    <source>
        <strain evidence="9 10">SSI9</strain>
    </source>
</reference>
<evidence type="ECO:0000256" key="5">
    <source>
        <dbReference type="ARBA" id="ARBA00023136"/>
    </source>
</evidence>
<dbReference type="Proteomes" id="UP000322362">
    <property type="component" value="Unassembled WGS sequence"/>
</dbReference>